<dbReference type="PROSITE" id="PS50943">
    <property type="entry name" value="HTH_CROC1"/>
    <property type="match status" value="2"/>
</dbReference>
<dbReference type="SMART" id="SM00530">
    <property type="entry name" value="HTH_XRE"/>
    <property type="match status" value="2"/>
</dbReference>
<sequence length="293" mass="32616">MKTFEGFSLEQSDAFANISLLIETGMLLTASTNERTEEIGDIVLGMAKKYSQAASQKYVYGNHSTIQQTAADGATTQRPTIGTRIRQLRKDQGISAADLAHMIGEPEDIITQWESDIGEPVLSFAIPLCQALRCDLNWLITGEGSNVKPAQPAPVNVMKGADLANIGVRIESRRNEMGMSPLKLAEKIDTSGAMILEWEAGKAIPHSGYIDKLAKALNTTVTWLMTGKDIAGECKNQHDENATSLKDLESKLKRVTEKSEERRDKLIAYRKDVRELVTKLHDRTQWEEWDQRL</sequence>
<evidence type="ECO:0000313" key="5">
    <source>
        <dbReference type="EMBL" id="HAG2283319.1"/>
    </source>
</evidence>
<dbReference type="PANTHER" id="PTHR40661:SF3">
    <property type="entry name" value="FELS-1 PROPHAGE TRANSCRIPTIONAL REGULATOR"/>
    <property type="match status" value="1"/>
</dbReference>
<feature type="domain" description="HTH cro/C1-type" evidence="4">
    <location>
        <begin position="170"/>
        <end position="224"/>
    </location>
</feature>
<dbReference type="Pfam" id="PF01381">
    <property type="entry name" value="HTH_3"/>
    <property type="match status" value="2"/>
</dbReference>
<organism evidence="5">
    <name type="scientific">Salmonella enterica</name>
    <name type="common">Salmonella choleraesuis</name>
    <dbReference type="NCBI Taxonomy" id="28901"/>
    <lineage>
        <taxon>Bacteria</taxon>
        <taxon>Pseudomonadati</taxon>
        <taxon>Pseudomonadota</taxon>
        <taxon>Gammaproteobacteria</taxon>
        <taxon>Enterobacterales</taxon>
        <taxon>Enterobacteriaceae</taxon>
        <taxon>Salmonella</taxon>
    </lineage>
</organism>
<proteinExistence type="predicted"/>
<dbReference type="EMBL" id="DAAXRP010000013">
    <property type="protein sequence ID" value="HAG2283319.1"/>
    <property type="molecule type" value="Genomic_DNA"/>
</dbReference>
<keyword evidence="3" id="KW-0804">Transcription</keyword>
<dbReference type="InterPro" id="IPR001387">
    <property type="entry name" value="Cro/C1-type_HTH"/>
</dbReference>
<evidence type="ECO:0000256" key="2">
    <source>
        <dbReference type="ARBA" id="ARBA00023125"/>
    </source>
</evidence>
<keyword evidence="2" id="KW-0238">DNA-binding</keyword>
<dbReference type="SUPFAM" id="SSF47413">
    <property type="entry name" value="lambda repressor-like DNA-binding domains"/>
    <property type="match status" value="2"/>
</dbReference>
<name>A0A760BEZ1_SALER</name>
<dbReference type="AlphaFoldDB" id="A0A760BEZ1"/>
<protein>
    <submittedName>
        <fullName evidence="5">Helix-turn-helix domain-containing protein</fullName>
    </submittedName>
</protein>
<evidence type="ECO:0000256" key="3">
    <source>
        <dbReference type="ARBA" id="ARBA00023163"/>
    </source>
</evidence>
<dbReference type="InterPro" id="IPR010982">
    <property type="entry name" value="Lambda_DNA-bd_dom_sf"/>
</dbReference>
<reference evidence="5" key="2">
    <citation type="submission" date="2020-02" db="EMBL/GenBank/DDBJ databases">
        <authorList>
            <consortium name="NCBI Pathogen Detection Project"/>
        </authorList>
    </citation>
    <scope>NUCLEOTIDE SEQUENCE</scope>
    <source>
        <strain evidence="5">MA.CK_94/00001630</strain>
    </source>
</reference>
<gene>
    <name evidence="5" type="ORF">G8W61_003649</name>
</gene>
<dbReference type="CDD" id="cd00093">
    <property type="entry name" value="HTH_XRE"/>
    <property type="match status" value="2"/>
</dbReference>
<keyword evidence="1" id="KW-0805">Transcription regulation</keyword>
<dbReference type="GO" id="GO:0003677">
    <property type="term" value="F:DNA binding"/>
    <property type="evidence" value="ECO:0007669"/>
    <property type="project" value="UniProtKB-KW"/>
</dbReference>
<accession>A0A760BEZ1</accession>
<evidence type="ECO:0000256" key="1">
    <source>
        <dbReference type="ARBA" id="ARBA00023015"/>
    </source>
</evidence>
<evidence type="ECO:0000259" key="4">
    <source>
        <dbReference type="PROSITE" id="PS50943"/>
    </source>
</evidence>
<dbReference type="PANTHER" id="PTHR40661">
    <property type="match status" value="1"/>
</dbReference>
<reference evidence="5" key="1">
    <citation type="journal article" date="2018" name="Genome Biol.">
        <title>SKESA: strategic k-mer extension for scrupulous assemblies.</title>
        <authorList>
            <person name="Souvorov A."/>
            <person name="Agarwala R."/>
            <person name="Lipman D.J."/>
        </authorList>
    </citation>
    <scope>NUCLEOTIDE SEQUENCE</scope>
    <source>
        <strain evidence="5">MA.CK_94/00001630</strain>
    </source>
</reference>
<dbReference type="Gene3D" id="1.10.260.40">
    <property type="entry name" value="lambda repressor-like DNA-binding domains"/>
    <property type="match status" value="2"/>
</dbReference>
<feature type="domain" description="HTH cro/C1-type" evidence="4">
    <location>
        <begin position="85"/>
        <end position="139"/>
    </location>
</feature>
<comment type="caution">
    <text evidence="5">The sequence shown here is derived from an EMBL/GenBank/DDBJ whole genome shotgun (WGS) entry which is preliminary data.</text>
</comment>